<keyword evidence="3" id="KW-1185">Reference proteome</keyword>
<dbReference type="Proteomes" id="UP001151529">
    <property type="component" value="Chromosome 11"/>
</dbReference>
<dbReference type="OrthoDB" id="1933275at2759"/>
<dbReference type="EMBL" id="JAPFFL010000005">
    <property type="protein sequence ID" value="KAJ6724113.1"/>
    <property type="molecule type" value="Genomic_DNA"/>
</dbReference>
<dbReference type="AlphaFoldDB" id="A0A9Q0U690"/>
<gene>
    <name evidence="2" type="ORF">OIU85_022078</name>
</gene>
<accession>A0A9Q0U690</accession>
<dbReference type="PANTHER" id="PTHR35480:SF1">
    <property type="entry name" value="MATERNAL EFFECT EMBRYO ARREST 22"/>
    <property type="match status" value="1"/>
</dbReference>
<name>A0A9Q0U690_SALVM</name>
<evidence type="ECO:0000313" key="3">
    <source>
        <dbReference type="Proteomes" id="UP001151529"/>
    </source>
</evidence>
<feature type="transmembrane region" description="Helical" evidence="1">
    <location>
        <begin position="25"/>
        <end position="47"/>
    </location>
</feature>
<protein>
    <submittedName>
        <fullName evidence="2">Uncharacterized protein</fullName>
    </submittedName>
</protein>
<keyword evidence="1" id="KW-1133">Transmembrane helix</keyword>
<keyword evidence="1" id="KW-0812">Transmembrane</keyword>
<keyword evidence="1" id="KW-0472">Membrane</keyword>
<organism evidence="2 3">
    <name type="scientific">Salix viminalis</name>
    <name type="common">Common osier</name>
    <name type="synonym">Basket willow</name>
    <dbReference type="NCBI Taxonomy" id="40686"/>
    <lineage>
        <taxon>Eukaryota</taxon>
        <taxon>Viridiplantae</taxon>
        <taxon>Streptophyta</taxon>
        <taxon>Embryophyta</taxon>
        <taxon>Tracheophyta</taxon>
        <taxon>Spermatophyta</taxon>
        <taxon>Magnoliopsida</taxon>
        <taxon>eudicotyledons</taxon>
        <taxon>Gunneridae</taxon>
        <taxon>Pentapetalae</taxon>
        <taxon>rosids</taxon>
        <taxon>fabids</taxon>
        <taxon>Malpighiales</taxon>
        <taxon>Salicaceae</taxon>
        <taxon>Saliceae</taxon>
        <taxon>Salix</taxon>
    </lineage>
</organism>
<comment type="caution">
    <text evidence="2">The sequence shown here is derived from an EMBL/GenBank/DDBJ whole genome shotgun (WGS) entry which is preliminary data.</text>
</comment>
<reference evidence="2" key="1">
    <citation type="submission" date="2022-11" db="EMBL/GenBank/DDBJ databases">
        <authorList>
            <person name="Hyden B.L."/>
            <person name="Feng K."/>
            <person name="Yates T."/>
            <person name="Jawdy S."/>
            <person name="Smart L.B."/>
            <person name="Muchero W."/>
        </authorList>
    </citation>
    <scope>NUCLEOTIDE SEQUENCE</scope>
    <source>
        <tissue evidence="2">Shoot tip</tissue>
    </source>
</reference>
<evidence type="ECO:0000313" key="2">
    <source>
        <dbReference type="EMBL" id="KAJ6724113.1"/>
    </source>
</evidence>
<feature type="transmembrane region" description="Helical" evidence="1">
    <location>
        <begin position="67"/>
        <end position="89"/>
    </location>
</feature>
<sequence length="139" mass="15489">MSWEWTCYKIIPELLEMLERTKLDYFAVAVVILLGQLGRLGVSACGYEDNGVENLRCKLSGFLSQDATIRMALPVQIALATALLGLLSVDFQKLIQSNYCLPAMSCQYVSIDHIRSWFSSLTKEQQGISLSLLPSSDVH</sequence>
<reference evidence="2" key="2">
    <citation type="journal article" date="2023" name="Int. J. Mol. Sci.">
        <title>De Novo Assembly and Annotation of 11 Diverse Shrub Willow (Salix) Genomes Reveals Novel Gene Organization in Sex-Linked Regions.</title>
        <authorList>
            <person name="Hyden B."/>
            <person name="Feng K."/>
            <person name="Yates T.B."/>
            <person name="Jawdy S."/>
            <person name="Cereghino C."/>
            <person name="Smart L.B."/>
            <person name="Muchero W."/>
        </authorList>
    </citation>
    <scope>NUCLEOTIDE SEQUENCE [LARGE SCALE GENOMIC DNA]</scope>
    <source>
        <tissue evidence="2">Shoot tip</tissue>
    </source>
</reference>
<dbReference type="PANTHER" id="PTHR35480">
    <property type="entry name" value="MATERNAL EFFECT EMBRYO ARREST 22"/>
    <property type="match status" value="1"/>
</dbReference>
<proteinExistence type="predicted"/>
<evidence type="ECO:0000256" key="1">
    <source>
        <dbReference type="SAM" id="Phobius"/>
    </source>
</evidence>